<keyword evidence="3" id="KW-1185">Reference proteome</keyword>
<dbReference type="EMBL" id="BNEE01000004">
    <property type="protein sequence ID" value="GHI83929.1"/>
    <property type="molecule type" value="Genomic_DNA"/>
</dbReference>
<accession>A0A919LGZ9</accession>
<comment type="caution">
    <text evidence="2">The sequence shown here is derived from an EMBL/GenBank/DDBJ whole genome shotgun (WGS) entry which is preliminary data.</text>
</comment>
<dbReference type="RefSeq" id="WP_157853183.1">
    <property type="nucleotide sequence ID" value="NZ_BNEE01000004.1"/>
</dbReference>
<dbReference type="Proteomes" id="UP000600026">
    <property type="component" value="Unassembled WGS sequence"/>
</dbReference>
<gene>
    <name evidence="2" type="ORF">Sxan_12930</name>
</gene>
<feature type="compositionally biased region" description="Basic residues" evidence="1">
    <location>
        <begin position="30"/>
        <end position="46"/>
    </location>
</feature>
<dbReference type="AlphaFoldDB" id="A0A919LGZ9"/>
<name>A0A919LGZ9_9ACTN</name>
<reference evidence="2" key="1">
    <citation type="submission" date="2020-09" db="EMBL/GenBank/DDBJ databases">
        <title>Whole genome shotgun sequence of Streptomyces xanthophaeus NBRC 12829.</title>
        <authorList>
            <person name="Komaki H."/>
            <person name="Tamura T."/>
        </authorList>
    </citation>
    <scope>NUCLEOTIDE SEQUENCE</scope>
    <source>
        <strain evidence="2">NBRC 12829</strain>
    </source>
</reference>
<evidence type="ECO:0000256" key="1">
    <source>
        <dbReference type="SAM" id="MobiDB-lite"/>
    </source>
</evidence>
<protein>
    <submittedName>
        <fullName evidence="2">Uncharacterized protein</fullName>
    </submittedName>
</protein>
<sequence length="46" mass="5045">MASTEGKKLQKSDIDTLKALIGNLENASGKKPKAAKGTKMFHHYTR</sequence>
<proteinExistence type="predicted"/>
<organism evidence="2 3">
    <name type="scientific">Streptomyces xanthophaeus</name>
    <dbReference type="NCBI Taxonomy" id="67385"/>
    <lineage>
        <taxon>Bacteria</taxon>
        <taxon>Bacillati</taxon>
        <taxon>Actinomycetota</taxon>
        <taxon>Actinomycetes</taxon>
        <taxon>Kitasatosporales</taxon>
        <taxon>Streptomycetaceae</taxon>
        <taxon>Streptomyces</taxon>
    </lineage>
</organism>
<evidence type="ECO:0000313" key="3">
    <source>
        <dbReference type="Proteomes" id="UP000600026"/>
    </source>
</evidence>
<evidence type="ECO:0000313" key="2">
    <source>
        <dbReference type="EMBL" id="GHI83929.1"/>
    </source>
</evidence>
<feature type="region of interest" description="Disordered" evidence="1">
    <location>
        <begin position="26"/>
        <end position="46"/>
    </location>
</feature>